<evidence type="ECO:0000313" key="2">
    <source>
        <dbReference type="Proteomes" id="UP001208570"/>
    </source>
</evidence>
<organism evidence="1 2">
    <name type="scientific">Paralvinella palmiformis</name>
    <dbReference type="NCBI Taxonomy" id="53620"/>
    <lineage>
        <taxon>Eukaryota</taxon>
        <taxon>Metazoa</taxon>
        <taxon>Spiralia</taxon>
        <taxon>Lophotrochozoa</taxon>
        <taxon>Annelida</taxon>
        <taxon>Polychaeta</taxon>
        <taxon>Sedentaria</taxon>
        <taxon>Canalipalpata</taxon>
        <taxon>Terebellida</taxon>
        <taxon>Terebelliformia</taxon>
        <taxon>Alvinellidae</taxon>
        <taxon>Paralvinella</taxon>
    </lineage>
</organism>
<proteinExistence type="predicted"/>
<dbReference type="Proteomes" id="UP001208570">
    <property type="component" value="Unassembled WGS sequence"/>
</dbReference>
<dbReference type="AlphaFoldDB" id="A0AAD9NDL7"/>
<dbReference type="EMBL" id="JAODUP010000060">
    <property type="protein sequence ID" value="KAK2164693.1"/>
    <property type="molecule type" value="Genomic_DNA"/>
</dbReference>
<protein>
    <submittedName>
        <fullName evidence="1">Uncharacterized protein</fullName>
    </submittedName>
</protein>
<name>A0AAD9NDL7_9ANNE</name>
<accession>A0AAD9NDL7</accession>
<evidence type="ECO:0000313" key="1">
    <source>
        <dbReference type="EMBL" id="KAK2164693.1"/>
    </source>
</evidence>
<keyword evidence="2" id="KW-1185">Reference proteome</keyword>
<sequence>MADVIQIHNHDKRFLMLCCFVFLRRHVCTTDSMFVKLVRTSSVMPVVPSTCRSSRARALSISLFDGIGIITLSVSS</sequence>
<reference evidence="1" key="1">
    <citation type="journal article" date="2023" name="Mol. Biol. Evol.">
        <title>Third-Generation Sequencing Reveals the Adaptive Role of the Epigenome in Three Deep-Sea Polychaetes.</title>
        <authorList>
            <person name="Perez M."/>
            <person name="Aroh O."/>
            <person name="Sun Y."/>
            <person name="Lan Y."/>
            <person name="Juniper S.K."/>
            <person name="Young C.R."/>
            <person name="Angers B."/>
            <person name="Qian P.Y."/>
        </authorList>
    </citation>
    <scope>NUCLEOTIDE SEQUENCE</scope>
    <source>
        <strain evidence="1">P08H-3</strain>
    </source>
</reference>
<gene>
    <name evidence="1" type="ORF">LSH36_60g03030</name>
</gene>
<comment type="caution">
    <text evidence="1">The sequence shown here is derived from an EMBL/GenBank/DDBJ whole genome shotgun (WGS) entry which is preliminary data.</text>
</comment>
<feature type="non-terminal residue" evidence="1">
    <location>
        <position position="1"/>
    </location>
</feature>